<dbReference type="Gene3D" id="3.10.10.10">
    <property type="entry name" value="HIV Type 1 Reverse Transcriptase, subunit A, domain 1"/>
    <property type="match status" value="1"/>
</dbReference>
<dbReference type="EMBL" id="CH476736">
    <property type="protein sequence ID" value="EIE82964.1"/>
    <property type="molecule type" value="Genomic_DNA"/>
</dbReference>
<evidence type="ECO:0000259" key="2">
    <source>
        <dbReference type="Pfam" id="PF00078"/>
    </source>
</evidence>
<reference evidence="3 4" key="1">
    <citation type="journal article" date="2009" name="PLoS Genet.">
        <title>Genomic analysis of the basal lineage fungus Rhizopus oryzae reveals a whole-genome duplication.</title>
        <authorList>
            <person name="Ma L.-J."/>
            <person name="Ibrahim A.S."/>
            <person name="Skory C."/>
            <person name="Grabherr M.G."/>
            <person name="Burger G."/>
            <person name="Butler M."/>
            <person name="Elias M."/>
            <person name="Idnurm A."/>
            <person name="Lang B.F."/>
            <person name="Sone T."/>
            <person name="Abe A."/>
            <person name="Calvo S.E."/>
            <person name="Corrochano L.M."/>
            <person name="Engels R."/>
            <person name="Fu J."/>
            <person name="Hansberg W."/>
            <person name="Kim J.-M."/>
            <person name="Kodira C.D."/>
            <person name="Koehrsen M.J."/>
            <person name="Liu B."/>
            <person name="Miranda-Saavedra D."/>
            <person name="O'Leary S."/>
            <person name="Ortiz-Castellanos L."/>
            <person name="Poulter R."/>
            <person name="Rodriguez-Romero J."/>
            <person name="Ruiz-Herrera J."/>
            <person name="Shen Y.-Q."/>
            <person name="Zeng Q."/>
            <person name="Galagan J."/>
            <person name="Birren B.W."/>
            <person name="Cuomo C.A."/>
            <person name="Wickes B.L."/>
        </authorList>
    </citation>
    <scope>NUCLEOTIDE SEQUENCE [LARGE SCALE GENOMIC DNA]</scope>
    <source>
        <strain evidence="4">RA 99-880 / ATCC MYA-4621 / FGSC 9543 / NRRL 43880</strain>
    </source>
</reference>
<feature type="compositionally biased region" description="Basic and acidic residues" evidence="1">
    <location>
        <begin position="7"/>
        <end position="21"/>
    </location>
</feature>
<dbReference type="InParanoid" id="I1C3D4"/>
<dbReference type="InterPro" id="IPR053134">
    <property type="entry name" value="RNA-dir_DNA_polymerase"/>
</dbReference>
<dbReference type="GeneID" id="93614640"/>
<dbReference type="PANTHER" id="PTHR24559">
    <property type="entry name" value="TRANSPOSON TY3-I GAG-POL POLYPROTEIN"/>
    <property type="match status" value="1"/>
</dbReference>
<evidence type="ECO:0000313" key="4">
    <source>
        <dbReference type="Proteomes" id="UP000009138"/>
    </source>
</evidence>
<dbReference type="Gene3D" id="3.30.70.270">
    <property type="match status" value="1"/>
</dbReference>
<accession>I1C3D4</accession>
<gene>
    <name evidence="3" type="ORF">RO3G_07669</name>
</gene>
<feature type="domain" description="Reverse transcriptase" evidence="2">
    <location>
        <begin position="7"/>
        <end position="126"/>
    </location>
</feature>
<dbReference type="PANTHER" id="PTHR24559:SF444">
    <property type="entry name" value="REVERSE TRANSCRIPTASE DOMAIN-CONTAINING PROTEIN"/>
    <property type="match status" value="1"/>
</dbReference>
<sequence length="143" mass="16366">MSDIPNLEDHCSYSKEKQSRRESESSRMFGLFSTIDLSNAYHRFKVAPEDVHKLTFTHDNAQYSFIKGCFGVKMLTSQFQKCLAILFDGISCVQNFVDDCIVASDSFEQHAEDVKLVLEKLTSVNLIRLCSNDFHELLNQSQD</sequence>
<protein>
    <recommendedName>
        <fullName evidence="2">Reverse transcriptase domain-containing protein</fullName>
    </recommendedName>
</protein>
<dbReference type="InterPro" id="IPR043128">
    <property type="entry name" value="Rev_trsase/Diguanyl_cyclase"/>
</dbReference>
<dbReference type="eggNOG" id="KOG0017">
    <property type="taxonomic scope" value="Eukaryota"/>
</dbReference>
<proteinExistence type="predicted"/>
<name>I1C3D4_RHIO9</name>
<evidence type="ECO:0000256" key="1">
    <source>
        <dbReference type="SAM" id="MobiDB-lite"/>
    </source>
</evidence>
<dbReference type="AlphaFoldDB" id="I1C3D4"/>
<organism evidence="3 4">
    <name type="scientific">Rhizopus delemar (strain RA 99-880 / ATCC MYA-4621 / FGSC 9543 / NRRL 43880)</name>
    <name type="common">Mucormycosis agent</name>
    <name type="synonym">Rhizopus arrhizus var. delemar</name>
    <dbReference type="NCBI Taxonomy" id="246409"/>
    <lineage>
        <taxon>Eukaryota</taxon>
        <taxon>Fungi</taxon>
        <taxon>Fungi incertae sedis</taxon>
        <taxon>Mucoromycota</taxon>
        <taxon>Mucoromycotina</taxon>
        <taxon>Mucoromycetes</taxon>
        <taxon>Mucorales</taxon>
        <taxon>Mucorineae</taxon>
        <taxon>Rhizopodaceae</taxon>
        <taxon>Rhizopus</taxon>
    </lineage>
</organism>
<dbReference type="InterPro" id="IPR000477">
    <property type="entry name" value="RT_dom"/>
</dbReference>
<dbReference type="VEuPathDB" id="FungiDB:RO3G_07669"/>
<dbReference type="STRING" id="246409.I1C3D4"/>
<keyword evidence="4" id="KW-1185">Reference proteome</keyword>
<dbReference type="InterPro" id="IPR043502">
    <property type="entry name" value="DNA/RNA_pol_sf"/>
</dbReference>
<dbReference type="SUPFAM" id="SSF56672">
    <property type="entry name" value="DNA/RNA polymerases"/>
    <property type="match status" value="1"/>
</dbReference>
<feature type="region of interest" description="Disordered" evidence="1">
    <location>
        <begin position="1"/>
        <end position="21"/>
    </location>
</feature>
<dbReference type="RefSeq" id="XP_067518360.1">
    <property type="nucleotide sequence ID" value="XM_067662259.1"/>
</dbReference>
<dbReference type="Proteomes" id="UP000009138">
    <property type="component" value="Unassembled WGS sequence"/>
</dbReference>
<dbReference type="Pfam" id="PF00078">
    <property type="entry name" value="RVT_1"/>
    <property type="match status" value="1"/>
</dbReference>
<evidence type="ECO:0000313" key="3">
    <source>
        <dbReference type="EMBL" id="EIE82964.1"/>
    </source>
</evidence>